<sequence length="424" mass="49288">MNPNNETKENVNTDANAPFSALASLPKSISEGQCVTYNDEILICGGFYKSACYSYHTTKNQYKFICSYPDNIELEGHCVVKYLNGDDPNTITLLCFGGQYKNEKKHTFVMKYLSVWNNEEKKVESENSGINEWLPFIGNNNEVISIGRMQDEYCGVRGLIGGSKNHLLFITYYPSNIDVFDLNTCKYLKHDNIPVEAKWISYHCFVSKNGNQLSASKERKYEMMLFCKDIGFSIEYDEDNNTFEFQKLRVCTTIRPFKYYAYVQVNDVILLFGGCGYSISKLVYKYFIKEDQWMQSELGLPISLWGAAALLNADNTCVHILGGRDESNTELSTHLKTSVATWMKEETTSERQWILDEEERQEIEDIKAYIDEMKQNFNIQNLKVEFFLFFFIFFSNCNKLPYSALHQQIITKKKKKKREKNRFK</sequence>
<evidence type="ECO:0000313" key="2">
    <source>
        <dbReference type="EMBL" id="ETO20412.1"/>
    </source>
</evidence>
<dbReference type="EMBL" id="ASPP01012632">
    <property type="protein sequence ID" value="ETO20412.1"/>
    <property type="molecule type" value="Genomic_DNA"/>
</dbReference>
<accession>X6N538</accession>
<feature type="transmembrane region" description="Helical" evidence="1">
    <location>
        <begin position="386"/>
        <end position="405"/>
    </location>
</feature>
<keyword evidence="1" id="KW-0472">Membrane</keyword>
<keyword evidence="1" id="KW-1133">Transmembrane helix</keyword>
<evidence type="ECO:0000313" key="3">
    <source>
        <dbReference type="Proteomes" id="UP000023152"/>
    </source>
</evidence>
<dbReference type="InterPro" id="IPR015915">
    <property type="entry name" value="Kelch-typ_b-propeller"/>
</dbReference>
<name>X6N538_RETFI</name>
<dbReference type="SUPFAM" id="SSF117281">
    <property type="entry name" value="Kelch motif"/>
    <property type="match status" value="1"/>
</dbReference>
<comment type="caution">
    <text evidence="2">The sequence shown here is derived from an EMBL/GenBank/DDBJ whole genome shotgun (WGS) entry which is preliminary data.</text>
</comment>
<keyword evidence="1" id="KW-0812">Transmembrane</keyword>
<dbReference type="Proteomes" id="UP000023152">
    <property type="component" value="Unassembled WGS sequence"/>
</dbReference>
<dbReference type="AlphaFoldDB" id="X6N538"/>
<evidence type="ECO:0008006" key="4">
    <source>
        <dbReference type="Google" id="ProtNLM"/>
    </source>
</evidence>
<organism evidence="2 3">
    <name type="scientific">Reticulomyxa filosa</name>
    <dbReference type="NCBI Taxonomy" id="46433"/>
    <lineage>
        <taxon>Eukaryota</taxon>
        <taxon>Sar</taxon>
        <taxon>Rhizaria</taxon>
        <taxon>Retaria</taxon>
        <taxon>Foraminifera</taxon>
        <taxon>Monothalamids</taxon>
        <taxon>Reticulomyxidae</taxon>
        <taxon>Reticulomyxa</taxon>
    </lineage>
</organism>
<reference evidence="2 3" key="1">
    <citation type="journal article" date="2013" name="Curr. Biol.">
        <title>The Genome of the Foraminiferan Reticulomyxa filosa.</title>
        <authorList>
            <person name="Glockner G."/>
            <person name="Hulsmann N."/>
            <person name="Schleicher M."/>
            <person name="Noegel A.A."/>
            <person name="Eichinger L."/>
            <person name="Gallinger C."/>
            <person name="Pawlowski J."/>
            <person name="Sierra R."/>
            <person name="Euteneuer U."/>
            <person name="Pillet L."/>
            <person name="Moustafa A."/>
            <person name="Platzer M."/>
            <person name="Groth M."/>
            <person name="Szafranski K."/>
            <person name="Schliwa M."/>
        </authorList>
    </citation>
    <scope>NUCLEOTIDE SEQUENCE [LARGE SCALE GENOMIC DNA]</scope>
</reference>
<dbReference type="Gene3D" id="2.120.10.80">
    <property type="entry name" value="Kelch-type beta propeller"/>
    <property type="match status" value="2"/>
</dbReference>
<protein>
    <recommendedName>
        <fullName evidence="4">Kelch motif family protein</fullName>
    </recommendedName>
</protein>
<dbReference type="OrthoDB" id="432528at2759"/>
<keyword evidence="3" id="KW-1185">Reference proteome</keyword>
<gene>
    <name evidence="2" type="ORF">RFI_16802</name>
</gene>
<evidence type="ECO:0000256" key="1">
    <source>
        <dbReference type="SAM" id="Phobius"/>
    </source>
</evidence>
<proteinExistence type="predicted"/>